<dbReference type="RefSeq" id="WP_092064938.1">
    <property type="nucleotide sequence ID" value="NZ_FNIN01000005.1"/>
</dbReference>
<dbReference type="GO" id="GO:0016491">
    <property type="term" value="F:oxidoreductase activity"/>
    <property type="evidence" value="ECO:0007669"/>
    <property type="project" value="UniProtKB-KW"/>
</dbReference>
<keyword evidence="11" id="KW-0670">Pyruvate</keyword>
<dbReference type="GO" id="GO:0046872">
    <property type="term" value="F:metal ion binding"/>
    <property type="evidence" value="ECO:0007669"/>
    <property type="project" value="UniProtKB-KW"/>
</dbReference>
<dbReference type="GO" id="GO:0016829">
    <property type="term" value="F:lyase activity"/>
    <property type="evidence" value="ECO:0007669"/>
    <property type="project" value="UniProtKB-KW"/>
</dbReference>
<dbReference type="STRING" id="206665.SAMN04488516_1055"/>
<keyword evidence="4" id="KW-0004">4Fe-4S</keyword>
<dbReference type="PANTHER" id="PTHR30352">
    <property type="entry name" value="PYRUVATE FORMATE-LYASE-ACTIVATING ENZYME"/>
    <property type="match status" value="1"/>
</dbReference>
<dbReference type="InterPro" id="IPR034457">
    <property type="entry name" value="Organic_radical-activating"/>
</dbReference>
<dbReference type="OrthoDB" id="9782387at2"/>
<dbReference type="CDD" id="cd01335">
    <property type="entry name" value="Radical_SAM"/>
    <property type="match status" value="1"/>
</dbReference>
<evidence type="ECO:0000313" key="12">
    <source>
        <dbReference type="Proteomes" id="UP000199602"/>
    </source>
</evidence>
<evidence type="ECO:0000256" key="8">
    <source>
        <dbReference type="ARBA" id="ARBA00023004"/>
    </source>
</evidence>
<dbReference type="InterPro" id="IPR007197">
    <property type="entry name" value="rSAM"/>
</dbReference>
<reference evidence="11 12" key="1">
    <citation type="submission" date="2016-10" db="EMBL/GenBank/DDBJ databases">
        <authorList>
            <person name="de Groot N.N."/>
        </authorList>
    </citation>
    <scope>NUCLEOTIDE SEQUENCE [LARGE SCALE GENOMIC DNA]</scope>
    <source>
        <strain evidence="11 12">DSM 15269</strain>
    </source>
</reference>
<proteinExistence type="inferred from homology"/>
<gene>
    <name evidence="11" type="ORF">SAMN04488516_1055</name>
</gene>
<evidence type="ECO:0000259" key="10">
    <source>
        <dbReference type="Pfam" id="PF04055"/>
    </source>
</evidence>
<evidence type="ECO:0000256" key="4">
    <source>
        <dbReference type="ARBA" id="ARBA00022485"/>
    </source>
</evidence>
<feature type="domain" description="Radical SAM core" evidence="10">
    <location>
        <begin position="26"/>
        <end position="157"/>
    </location>
</feature>
<dbReference type="NCBIfam" id="TIGR02495">
    <property type="entry name" value="NrdG2"/>
    <property type="match status" value="1"/>
</dbReference>
<evidence type="ECO:0000313" key="11">
    <source>
        <dbReference type="EMBL" id="SDN69136.1"/>
    </source>
</evidence>
<dbReference type="Pfam" id="PF04055">
    <property type="entry name" value="Radical_SAM"/>
    <property type="match status" value="1"/>
</dbReference>
<dbReference type="PANTHER" id="PTHR30352:SF5">
    <property type="entry name" value="PYRUVATE FORMATE-LYASE 1-ACTIVATING ENZYME"/>
    <property type="match status" value="1"/>
</dbReference>
<evidence type="ECO:0000256" key="3">
    <source>
        <dbReference type="ARBA" id="ARBA00011245"/>
    </source>
</evidence>
<protein>
    <submittedName>
        <fullName evidence="11">Pyruvate formate lyase activating enzyme</fullName>
    </submittedName>
</protein>
<keyword evidence="9" id="KW-0411">Iron-sulfur</keyword>
<dbReference type="InterPro" id="IPR001989">
    <property type="entry name" value="Radical_activat_CS"/>
</dbReference>
<dbReference type="SUPFAM" id="SSF102114">
    <property type="entry name" value="Radical SAM enzymes"/>
    <property type="match status" value="1"/>
</dbReference>
<keyword evidence="7" id="KW-0560">Oxidoreductase</keyword>
<name>A0A1H0DGI1_9BACT</name>
<accession>A0A1H0DGI1</accession>
<dbReference type="EMBL" id="FNIN01000005">
    <property type="protein sequence ID" value="SDN69136.1"/>
    <property type="molecule type" value="Genomic_DNA"/>
</dbReference>
<sequence length="209" mass="23930">MHYRPELKGFLPFSLIDWPGKVSSVLFFSGCNFACPTCHNFELAKGGQNLPSLSWNEIYSSLRAKKKWLDGVVLTGGEVTLLPYLGEMCFELKKIGYGVKVDSNGFRPEIIEELLTKELVDLFAVDVKGPWEKYSKLVGKNIDPAEIAFKMKKIFSLASKNHDKFLFRLTKVPLLEEKDIEIVKKYLPKGFELILQEYKEPSEKNLIFK</sequence>
<evidence type="ECO:0000256" key="5">
    <source>
        <dbReference type="ARBA" id="ARBA00022691"/>
    </source>
</evidence>
<evidence type="ECO:0000256" key="9">
    <source>
        <dbReference type="ARBA" id="ARBA00023014"/>
    </source>
</evidence>
<organism evidence="11 12">
    <name type="scientific">Desulfonauticus submarinus</name>
    <dbReference type="NCBI Taxonomy" id="206665"/>
    <lineage>
        <taxon>Bacteria</taxon>
        <taxon>Pseudomonadati</taxon>
        <taxon>Thermodesulfobacteriota</taxon>
        <taxon>Desulfovibrionia</taxon>
        <taxon>Desulfovibrionales</taxon>
        <taxon>Desulfonauticaceae</taxon>
        <taxon>Desulfonauticus</taxon>
    </lineage>
</organism>
<dbReference type="Proteomes" id="UP000199602">
    <property type="component" value="Unassembled WGS sequence"/>
</dbReference>
<dbReference type="InterPro" id="IPR058240">
    <property type="entry name" value="rSAM_sf"/>
</dbReference>
<keyword evidence="11" id="KW-0456">Lyase</keyword>
<comment type="cofactor">
    <cofactor evidence="1">
        <name>[4Fe-4S] cluster</name>
        <dbReference type="ChEBI" id="CHEBI:49883"/>
    </cofactor>
</comment>
<keyword evidence="6" id="KW-0479">Metal-binding</keyword>
<dbReference type="SFLD" id="SFLDS00029">
    <property type="entry name" value="Radical_SAM"/>
    <property type="match status" value="1"/>
</dbReference>
<dbReference type="Gene3D" id="3.20.20.70">
    <property type="entry name" value="Aldolase class I"/>
    <property type="match status" value="1"/>
</dbReference>
<keyword evidence="8" id="KW-0408">Iron</keyword>
<keyword evidence="5" id="KW-0949">S-adenosyl-L-methionine</keyword>
<dbReference type="SFLD" id="SFLDG01094">
    <property type="entry name" value="Uncharacterised_Radical_SAM_Su"/>
    <property type="match status" value="1"/>
</dbReference>
<dbReference type="PROSITE" id="PS01087">
    <property type="entry name" value="RADICAL_ACTIVATING"/>
    <property type="match status" value="1"/>
</dbReference>
<comment type="subunit">
    <text evidence="3">Monomer.</text>
</comment>
<dbReference type="AlphaFoldDB" id="A0A1H0DGI1"/>
<dbReference type="InterPro" id="IPR013785">
    <property type="entry name" value="Aldolase_TIM"/>
</dbReference>
<keyword evidence="12" id="KW-1185">Reference proteome</keyword>
<dbReference type="InterPro" id="IPR012840">
    <property type="entry name" value="NrdG2"/>
</dbReference>
<evidence type="ECO:0000256" key="7">
    <source>
        <dbReference type="ARBA" id="ARBA00023002"/>
    </source>
</evidence>
<comment type="similarity">
    <text evidence="2">Belongs to the organic radical-activating enzymes family.</text>
</comment>
<evidence type="ECO:0000256" key="1">
    <source>
        <dbReference type="ARBA" id="ARBA00001966"/>
    </source>
</evidence>
<evidence type="ECO:0000256" key="6">
    <source>
        <dbReference type="ARBA" id="ARBA00022723"/>
    </source>
</evidence>
<evidence type="ECO:0000256" key="2">
    <source>
        <dbReference type="ARBA" id="ARBA00009777"/>
    </source>
</evidence>
<dbReference type="GO" id="GO:0051539">
    <property type="term" value="F:4 iron, 4 sulfur cluster binding"/>
    <property type="evidence" value="ECO:0007669"/>
    <property type="project" value="UniProtKB-KW"/>
</dbReference>